<organism evidence="10 11">
    <name type="scientific">Sinorhizobium numidicum</name>
    <dbReference type="NCBI Taxonomy" id="680248"/>
    <lineage>
        <taxon>Bacteria</taxon>
        <taxon>Pseudomonadati</taxon>
        <taxon>Pseudomonadota</taxon>
        <taxon>Alphaproteobacteria</taxon>
        <taxon>Hyphomicrobiales</taxon>
        <taxon>Rhizobiaceae</taxon>
        <taxon>Sinorhizobium/Ensifer group</taxon>
        <taxon>Sinorhizobium</taxon>
    </lineage>
</organism>
<dbReference type="CDD" id="cd06261">
    <property type="entry name" value="TM_PBP2"/>
    <property type="match status" value="1"/>
</dbReference>
<dbReference type="InterPro" id="IPR010065">
    <property type="entry name" value="AA_ABC_transptr_permease_3TM"/>
</dbReference>
<feature type="transmembrane region" description="Helical" evidence="8">
    <location>
        <begin position="20"/>
        <end position="45"/>
    </location>
</feature>
<dbReference type="SUPFAM" id="SSF161098">
    <property type="entry name" value="MetI-like"/>
    <property type="match status" value="1"/>
</dbReference>
<keyword evidence="6 8" id="KW-1133">Transmembrane helix</keyword>
<feature type="transmembrane region" description="Helical" evidence="8">
    <location>
        <begin position="190"/>
        <end position="217"/>
    </location>
</feature>
<keyword evidence="7 8" id="KW-0472">Membrane</keyword>
<evidence type="ECO:0000256" key="5">
    <source>
        <dbReference type="ARBA" id="ARBA00022692"/>
    </source>
</evidence>
<dbReference type="RefSeq" id="WP_280731685.1">
    <property type="nucleotide sequence ID" value="NZ_CP120367.1"/>
</dbReference>
<evidence type="ECO:0000256" key="3">
    <source>
        <dbReference type="ARBA" id="ARBA00022448"/>
    </source>
</evidence>
<dbReference type="InterPro" id="IPR035906">
    <property type="entry name" value="MetI-like_sf"/>
</dbReference>
<dbReference type="InterPro" id="IPR000515">
    <property type="entry name" value="MetI-like"/>
</dbReference>
<dbReference type="PROSITE" id="PS50928">
    <property type="entry name" value="ABC_TM1"/>
    <property type="match status" value="1"/>
</dbReference>
<dbReference type="Gene3D" id="1.10.3720.10">
    <property type="entry name" value="MetI-like"/>
    <property type="match status" value="1"/>
</dbReference>
<dbReference type="Pfam" id="PF00528">
    <property type="entry name" value="BPD_transp_1"/>
    <property type="match status" value="1"/>
</dbReference>
<reference evidence="10 11" key="1">
    <citation type="submission" date="2023-03" db="EMBL/GenBank/DDBJ databases">
        <authorList>
            <person name="Kaur S."/>
            <person name="Espinosa-Saiz D."/>
            <person name="Velazquez E."/>
            <person name="Menendez E."/>
            <person name="diCenzo G.C."/>
        </authorList>
    </citation>
    <scope>NUCLEOTIDE SEQUENCE [LARGE SCALE GENOMIC DNA]</scope>
    <source>
        <strain evidence="10 11">LMG 27395</strain>
    </source>
</reference>
<dbReference type="PANTHER" id="PTHR30614">
    <property type="entry name" value="MEMBRANE COMPONENT OF AMINO ACID ABC TRANSPORTER"/>
    <property type="match status" value="1"/>
</dbReference>
<comment type="similarity">
    <text evidence="2">Belongs to the binding-protein-dependent transport system permease family. HisMQ subfamily.</text>
</comment>
<evidence type="ECO:0000256" key="7">
    <source>
        <dbReference type="ARBA" id="ARBA00023136"/>
    </source>
</evidence>
<dbReference type="EMBL" id="CP120370">
    <property type="protein sequence ID" value="WEX80961.1"/>
    <property type="molecule type" value="Genomic_DNA"/>
</dbReference>
<feature type="domain" description="ABC transmembrane type-1" evidence="9">
    <location>
        <begin position="21"/>
        <end position="209"/>
    </location>
</feature>
<keyword evidence="5 8" id="KW-0812">Transmembrane</keyword>
<keyword evidence="4" id="KW-1003">Cell membrane</keyword>
<evidence type="ECO:0000256" key="6">
    <source>
        <dbReference type="ARBA" id="ARBA00022989"/>
    </source>
</evidence>
<evidence type="ECO:0000313" key="11">
    <source>
        <dbReference type="Proteomes" id="UP001235547"/>
    </source>
</evidence>
<gene>
    <name evidence="10" type="ORF">PYH38_000292</name>
</gene>
<evidence type="ECO:0000259" key="9">
    <source>
        <dbReference type="PROSITE" id="PS50928"/>
    </source>
</evidence>
<evidence type="ECO:0000256" key="8">
    <source>
        <dbReference type="RuleBase" id="RU363032"/>
    </source>
</evidence>
<evidence type="ECO:0000256" key="1">
    <source>
        <dbReference type="ARBA" id="ARBA00004429"/>
    </source>
</evidence>
<dbReference type="InterPro" id="IPR043429">
    <property type="entry name" value="ArtM/GltK/GlnP/TcyL/YhdX-like"/>
</dbReference>
<dbReference type="PANTHER" id="PTHR30614:SF35">
    <property type="entry name" value="ABC TRANSPORTER PERMEASE PROTEIN"/>
    <property type="match status" value="1"/>
</dbReference>
<feature type="transmembrane region" description="Helical" evidence="8">
    <location>
        <begin position="147"/>
        <end position="170"/>
    </location>
</feature>
<evidence type="ECO:0000256" key="2">
    <source>
        <dbReference type="ARBA" id="ARBA00010072"/>
    </source>
</evidence>
<keyword evidence="3 8" id="KW-0813">Transport</keyword>
<sequence length="239" mass="25990">MAYTFQFGALAQYQHELMSGIWLTIKLSVLSILFGSLAGTLLASVRSINGGTVRFLVDAYVEIIRNTPFLIQLFIVYFGMPGLGIRVSADTAALIGMTINLAAYSTEIIRAGIEAVHKSQIEAGEALGFTRFQIYRHVIIVPAITKVYPALCSQFVLMMLASSICSAISTHELAASAAFVESQTYRSFEVYIVVTLIYLVLALALRAVLALVGLWLFGRRVARRTLATKPVSAVSEVSA</sequence>
<keyword evidence="11" id="KW-1185">Reference proteome</keyword>
<accession>A0ABY8CQN9</accession>
<name>A0ABY8CQN9_9HYPH</name>
<dbReference type="NCBIfam" id="TIGR01726">
    <property type="entry name" value="HEQRo_perm_3TM"/>
    <property type="match status" value="1"/>
</dbReference>
<proteinExistence type="inferred from homology"/>
<comment type="subcellular location">
    <subcellularLocation>
        <location evidence="1">Cell inner membrane</location>
        <topology evidence="1">Multi-pass membrane protein</topology>
    </subcellularLocation>
    <subcellularLocation>
        <location evidence="8">Cell membrane</location>
        <topology evidence="8">Multi-pass membrane protein</topology>
    </subcellularLocation>
</comment>
<evidence type="ECO:0000313" key="10">
    <source>
        <dbReference type="EMBL" id="WEX80961.1"/>
    </source>
</evidence>
<protein>
    <submittedName>
        <fullName evidence="10">Amino acid ABC transporter permease</fullName>
    </submittedName>
</protein>
<dbReference type="Proteomes" id="UP001235547">
    <property type="component" value="Chromosome 2"/>
</dbReference>
<evidence type="ECO:0000256" key="4">
    <source>
        <dbReference type="ARBA" id="ARBA00022475"/>
    </source>
</evidence>